<dbReference type="Gene3D" id="3.30.300.180">
    <property type="match status" value="1"/>
</dbReference>
<dbReference type="AlphaFoldDB" id="A0A6J4JXC2"/>
<sequence length="369" mass="42112">RLAGTIIQSRNAFYRKSTKSYLDDTFHLLDRVQHSESTDGTGRRGEKTWVKLSDYFVDSYKANYLKGLDADFYWSLNSSVAKRLYRFVDKKRGHQRRWEVNLFALRDRIPLSPYKYPSKIKEKLGPAHDELRHKGFLEQVTYRKTVENTHLVCYEIQEGFTKRRPALQLEPTPEVLFAVERLKAEGVRLDVARQLVGKHGPERCLRYSEAVSFQKNIRNRAGWLRWAIEEAPELDIPAPAAAMTSTQRPQPAGGARMEEVADTTTEPVLPPVPDPRAEEVWNLILDTLYQQIDAPSSGVWFEGTVATSFDESTLTLRVPNSFAVEYIETRFGELMRSVVQEQVGPGTEISIQSYSTDSAAFASAQERAM</sequence>
<reference evidence="2" key="1">
    <citation type="submission" date="2020-02" db="EMBL/GenBank/DDBJ databases">
        <authorList>
            <person name="Meier V. D."/>
        </authorList>
    </citation>
    <scope>NUCLEOTIDE SEQUENCE</scope>
    <source>
        <strain evidence="2">AVDCRST_MAG93</strain>
    </source>
</reference>
<evidence type="ECO:0000313" key="2">
    <source>
        <dbReference type="EMBL" id="CAA9289926.1"/>
    </source>
</evidence>
<feature type="domain" description="DnaA N-terminal" evidence="1">
    <location>
        <begin position="278"/>
        <end position="340"/>
    </location>
</feature>
<organism evidence="2">
    <name type="scientific">uncultured Chloroflexia bacterium</name>
    <dbReference type="NCBI Taxonomy" id="1672391"/>
    <lineage>
        <taxon>Bacteria</taxon>
        <taxon>Bacillati</taxon>
        <taxon>Chloroflexota</taxon>
        <taxon>Chloroflexia</taxon>
        <taxon>environmental samples</taxon>
    </lineage>
</organism>
<protein>
    <recommendedName>
        <fullName evidence="1">DnaA N-terminal domain-containing protein</fullName>
    </recommendedName>
</protein>
<evidence type="ECO:0000259" key="1">
    <source>
        <dbReference type="Pfam" id="PF11638"/>
    </source>
</evidence>
<feature type="non-terminal residue" evidence="2">
    <location>
        <position position="1"/>
    </location>
</feature>
<dbReference type="InterPro" id="IPR038454">
    <property type="entry name" value="DnaA_N_sf"/>
</dbReference>
<dbReference type="EMBL" id="CADCTR010001301">
    <property type="protein sequence ID" value="CAA9289926.1"/>
    <property type="molecule type" value="Genomic_DNA"/>
</dbReference>
<dbReference type="InterPro" id="IPR024633">
    <property type="entry name" value="DnaA_N_dom"/>
</dbReference>
<dbReference type="Pfam" id="PF10134">
    <property type="entry name" value="RPA"/>
    <property type="match status" value="1"/>
</dbReference>
<name>A0A6J4JXC2_9CHLR</name>
<gene>
    <name evidence="2" type="ORF">AVDCRST_MAG93-3814</name>
</gene>
<dbReference type="Pfam" id="PF11638">
    <property type="entry name" value="DnaA_N"/>
    <property type="match status" value="1"/>
</dbReference>
<dbReference type="InterPro" id="IPR018777">
    <property type="entry name" value="Replication_initiator_prot_A"/>
</dbReference>
<accession>A0A6J4JXC2</accession>
<proteinExistence type="predicted"/>